<dbReference type="SUPFAM" id="SSF50022">
    <property type="entry name" value="ISP domain"/>
    <property type="match status" value="1"/>
</dbReference>
<dbReference type="PANTHER" id="PTHR40562">
    <property type="match status" value="1"/>
</dbReference>
<keyword evidence="2" id="KW-0534">Nitrate assimilation</keyword>
<dbReference type="InterPro" id="IPR012748">
    <property type="entry name" value="Rieske-like_NirD"/>
</dbReference>
<dbReference type="CDD" id="cd03529">
    <property type="entry name" value="Rieske_NirD"/>
    <property type="match status" value="1"/>
</dbReference>
<name>A0ABV6B8H5_9GAMM</name>
<dbReference type="Proteomes" id="UP001589813">
    <property type="component" value="Unassembled WGS sequence"/>
</dbReference>
<sequence>MSFQEICSLDDLVENSGVCVLVAEQQVALFWLRPDDSGGTGELFAVGNFDPVGGANVLSRGILGSVGDKLVVASPLYKQHFCLRTGQCLQDPSFSVPVYPVMLSHQKVLIGSQPFAVDAVAA</sequence>
<dbReference type="NCBIfam" id="TIGR02378">
    <property type="entry name" value="nirD_assim_sml"/>
    <property type="match status" value="1"/>
</dbReference>
<feature type="domain" description="Rieske-like [2Fe-2S]" evidence="3">
    <location>
        <begin position="3"/>
        <end position="110"/>
    </location>
</feature>
<reference evidence="4 5" key="1">
    <citation type="submission" date="2024-09" db="EMBL/GenBank/DDBJ databases">
        <authorList>
            <person name="Sun Q."/>
            <person name="Mori K."/>
        </authorList>
    </citation>
    <scope>NUCLEOTIDE SEQUENCE [LARGE SCALE GENOMIC DNA]</scope>
    <source>
        <strain evidence="4 5">KCTC 23315</strain>
    </source>
</reference>
<accession>A0ABV6B8H5</accession>
<evidence type="ECO:0000259" key="3">
    <source>
        <dbReference type="Pfam" id="PF13806"/>
    </source>
</evidence>
<dbReference type="RefSeq" id="WP_377240159.1">
    <property type="nucleotide sequence ID" value="NZ_JBHLXP010000001.1"/>
</dbReference>
<evidence type="ECO:0000256" key="1">
    <source>
        <dbReference type="ARBA" id="ARBA00023002"/>
    </source>
</evidence>
<dbReference type="InterPro" id="IPR036922">
    <property type="entry name" value="Rieske_2Fe-2S_sf"/>
</dbReference>
<protein>
    <submittedName>
        <fullName evidence="4">Nitrite reductase small subunit NirD</fullName>
    </submittedName>
</protein>
<dbReference type="Pfam" id="PF13806">
    <property type="entry name" value="Rieske_2"/>
    <property type="match status" value="1"/>
</dbReference>
<evidence type="ECO:0000313" key="5">
    <source>
        <dbReference type="Proteomes" id="UP001589813"/>
    </source>
</evidence>
<dbReference type="InterPro" id="IPR017881">
    <property type="entry name" value="NirD"/>
</dbReference>
<dbReference type="Gene3D" id="2.102.10.10">
    <property type="entry name" value="Rieske [2Fe-2S] iron-sulphur domain"/>
    <property type="match status" value="1"/>
</dbReference>
<gene>
    <name evidence="4" type="primary">nirD</name>
    <name evidence="4" type="ORF">ACFFJP_02530</name>
</gene>
<evidence type="ECO:0000256" key="2">
    <source>
        <dbReference type="ARBA" id="ARBA00023063"/>
    </source>
</evidence>
<dbReference type="EMBL" id="JBHLXP010000001">
    <property type="protein sequence ID" value="MFC0047164.1"/>
    <property type="molecule type" value="Genomic_DNA"/>
</dbReference>
<dbReference type="PROSITE" id="PS51300">
    <property type="entry name" value="NIRD"/>
    <property type="match status" value="1"/>
</dbReference>
<evidence type="ECO:0000313" key="4">
    <source>
        <dbReference type="EMBL" id="MFC0047164.1"/>
    </source>
</evidence>
<proteinExistence type="predicted"/>
<keyword evidence="5" id="KW-1185">Reference proteome</keyword>
<keyword evidence="1" id="KW-0560">Oxidoreductase</keyword>
<organism evidence="4 5">
    <name type="scientific">Rheinheimera tilapiae</name>
    <dbReference type="NCBI Taxonomy" id="875043"/>
    <lineage>
        <taxon>Bacteria</taxon>
        <taxon>Pseudomonadati</taxon>
        <taxon>Pseudomonadota</taxon>
        <taxon>Gammaproteobacteria</taxon>
        <taxon>Chromatiales</taxon>
        <taxon>Chromatiaceae</taxon>
        <taxon>Rheinheimera</taxon>
    </lineage>
</organism>
<dbReference type="PANTHER" id="PTHR40562:SF1">
    <property type="entry name" value="NITRITE REDUCTASE (NADH) SMALL SUBUNIT"/>
    <property type="match status" value="1"/>
</dbReference>
<comment type="caution">
    <text evidence="4">The sequence shown here is derived from an EMBL/GenBank/DDBJ whole genome shotgun (WGS) entry which is preliminary data.</text>
</comment>